<dbReference type="InterPro" id="IPR003004">
    <property type="entry name" value="GspF/PilC"/>
</dbReference>
<dbReference type="Gene3D" id="1.20.81.30">
    <property type="entry name" value="Type II secretion system (T2SS), domain F"/>
    <property type="match status" value="2"/>
</dbReference>
<dbReference type="PRINTS" id="PR00812">
    <property type="entry name" value="BCTERIALGSPF"/>
</dbReference>
<dbReference type="Proteomes" id="UP000178344">
    <property type="component" value="Unassembled WGS sequence"/>
</dbReference>
<name>A0A1F6CF01_9BACT</name>
<gene>
    <name evidence="10" type="ORF">A2671_01230</name>
</gene>
<comment type="subcellular location">
    <subcellularLocation>
        <location evidence="1">Cell inner membrane</location>
        <topology evidence="1">Multi-pass membrane protein</topology>
    </subcellularLocation>
</comment>
<dbReference type="GO" id="GO:0005886">
    <property type="term" value="C:plasma membrane"/>
    <property type="evidence" value="ECO:0007669"/>
    <property type="project" value="UniProtKB-SubCell"/>
</dbReference>
<dbReference type="PANTHER" id="PTHR30012">
    <property type="entry name" value="GENERAL SECRETION PATHWAY PROTEIN"/>
    <property type="match status" value="1"/>
</dbReference>
<keyword evidence="4" id="KW-0997">Cell inner membrane</keyword>
<proteinExistence type="inferred from homology"/>
<dbReference type="Pfam" id="PF00482">
    <property type="entry name" value="T2SSF"/>
    <property type="match status" value="2"/>
</dbReference>
<evidence type="ECO:0000256" key="3">
    <source>
        <dbReference type="ARBA" id="ARBA00022475"/>
    </source>
</evidence>
<evidence type="ECO:0000256" key="7">
    <source>
        <dbReference type="ARBA" id="ARBA00023136"/>
    </source>
</evidence>
<comment type="similarity">
    <text evidence="2">Belongs to the GSP F family.</text>
</comment>
<dbReference type="InterPro" id="IPR018076">
    <property type="entry name" value="T2SS_GspF_dom"/>
</dbReference>
<keyword evidence="6 8" id="KW-1133">Transmembrane helix</keyword>
<sequence length="405" mass="44091">MTKFHYKAARHSGEVFEGVVEVADRFSVYDEVRKNEGVVLSIDEVGAGFNIDVAKYLAIFGRIKTSEKIIFAHNLSAMMGAGLSLSRALSVLERQTRNKKFKSVIGAIDERIKKGESLHGAMGAFPNVFSRLFTSMVKAGEESGKLSGSLKVVADQVERVNNLNKKIRGAMMYPGIILCAMGLIGVAMLIYVVPTIADTFKSFKVDLPFTTRIVIAVSDAFVNHFVLFGVGFLLFIAGMVAFLKVPRGQRVRDYLLLRLPVVGTIVRETNSARTARTLSSLLSSGVEVIAAIGITADVVQNSYFRAVLTEAAEQVQKGKQMGSIFAAHENLYPPLVGELIAVGEETGDLSSMLLEVATFYENEVEQKTKNLSTIIEPLLMIFIGIAVGFFALSIISPIYSLSNAI</sequence>
<keyword evidence="3" id="KW-1003">Cell membrane</keyword>
<evidence type="ECO:0000259" key="9">
    <source>
        <dbReference type="Pfam" id="PF00482"/>
    </source>
</evidence>
<feature type="transmembrane region" description="Helical" evidence="8">
    <location>
        <begin position="378"/>
        <end position="399"/>
    </location>
</feature>
<feature type="domain" description="Type II secretion system protein GspF" evidence="9">
    <location>
        <begin position="71"/>
        <end position="194"/>
    </location>
</feature>
<feature type="transmembrane region" description="Helical" evidence="8">
    <location>
        <begin position="171"/>
        <end position="193"/>
    </location>
</feature>
<evidence type="ECO:0000313" key="11">
    <source>
        <dbReference type="Proteomes" id="UP000178344"/>
    </source>
</evidence>
<keyword evidence="7 8" id="KW-0472">Membrane</keyword>
<evidence type="ECO:0000256" key="4">
    <source>
        <dbReference type="ARBA" id="ARBA00022519"/>
    </source>
</evidence>
<dbReference type="InterPro" id="IPR042094">
    <property type="entry name" value="T2SS_GspF_sf"/>
</dbReference>
<dbReference type="FunFam" id="1.20.81.30:FF:000001">
    <property type="entry name" value="Type II secretion system protein F"/>
    <property type="match status" value="2"/>
</dbReference>
<keyword evidence="5 8" id="KW-0812">Transmembrane</keyword>
<accession>A0A1F6CF01</accession>
<evidence type="ECO:0000313" key="10">
    <source>
        <dbReference type="EMBL" id="OGG47835.1"/>
    </source>
</evidence>
<reference evidence="10 11" key="1">
    <citation type="journal article" date="2016" name="Nat. Commun.">
        <title>Thousands of microbial genomes shed light on interconnected biogeochemical processes in an aquifer system.</title>
        <authorList>
            <person name="Anantharaman K."/>
            <person name="Brown C.T."/>
            <person name="Hug L.A."/>
            <person name="Sharon I."/>
            <person name="Castelle C.J."/>
            <person name="Probst A.J."/>
            <person name="Thomas B.C."/>
            <person name="Singh A."/>
            <person name="Wilkins M.J."/>
            <person name="Karaoz U."/>
            <person name="Brodie E.L."/>
            <person name="Williams K.H."/>
            <person name="Hubbard S.S."/>
            <person name="Banfield J.F."/>
        </authorList>
    </citation>
    <scope>NUCLEOTIDE SEQUENCE [LARGE SCALE GENOMIC DNA]</scope>
</reference>
<evidence type="ECO:0000256" key="2">
    <source>
        <dbReference type="ARBA" id="ARBA00005745"/>
    </source>
</evidence>
<evidence type="ECO:0000256" key="8">
    <source>
        <dbReference type="SAM" id="Phobius"/>
    </source>
</evidence>
<feature type="transmembrane region" description="Helical" evidence="8">
    <location>
        <begin position="213"/>
        <end position="243"/>
    </location>
</feature>
<protein>
    <recommendedName>
        <fullName evidence="9">Type II secretion system protein GspF domain-containing protein</fullName>
    </recommendedName>
</protein>
<evidence type="ECO:0000256" key="1">
    <source>
        <dbReference type="ARBA" id="ARBA00004429"/>
    </source>
</evidence>
<dbReference type="PANTHER" id="PTHR30012:SF0">
    <property type="entry name" value="TYPE II SECRETION SYSTEM PROTEIN F-RELATED"/>
    <property type="match status" value="1"/>
</dbReference>
<comment type="caution">
    <text evidence="10">The sequence shown here is derived from an EMBL/GenBank/DDBJ whole genome shotgun (WGS) entry which is preliminary data.</text>
</comment>
<evidence type="ECO:0000256" key="5">
    <source>
        <dbReference type="ARBA" id="ARBA00022692"/>
    </source>
</evidence>
<evidence type="ECO:0000256" key="6">
    <source>
        <dbReference type="ARBA" id="ARBA00022989"/>
    </source>
</evidence>
<feature type="domain" description="Type II secretion system protein GspF" evidence="9">
    <location>
        <begin position="275"/>
        <end position="397"/>
    </location>
</feature>
<organism evidence="10 11">
    <name type="scientific">Candidatus Kaiserbacteria bacterium RIFCSPHIGHO2_01_FULL_49_13</name>
    <dbReference type="NCBI Taxonomy" id="1798477"/>
    <lineage>
        <taxon>Bacteria</taxon>
        <taxon>Candidatus Kaiseribacteriota</taxon>
    </lineage>
</organism>
<dbReference type="AlphaFoldDB" id="A0A1F6CF01"/>
<dbReference type="EMBL" id="MFKQ01000001">
    <property type="protein sequence ID" value="OGG47835.1"/>
    <property type="molecule type" value="Genomic_DNA"/>
</dbReference>